<organism evidence="2 3">
    <name type="scientific">Bdellovibrio bacteriovorus</name>
    <dbReference type="NCBI Taxonomy" id="959"/>
    <lineage>
        <taxon>Bacteria</taxon>
        <taxon>Pseudomonadati</taxon>
        <taxon>Bdellovibrionota</taxon>
        <taxon>Bdellovibrionia</taxon>
        <taxon>Bdellovibrionales</taxon>
        <taxon>Pseudobdellovibrionaceae</taxon>
        <taxon>Bdellovibrio</taxon>
    </lineage>
</organism>
<comment type="caution">
    <text evidence="2">The sequence shown here is derived from an EMBL/GenBank/DDBJ whole genome shotgun (WGS) entry which is preliminary data.</text>
</comment>
<feature type="domain" description="Methyltransferase" evidence="1">
    <location>
        <begin position="81"/>
        <end position="195"/>
    </location>
</feature>
<dbReference type="SUPFAM" id="SSF53335">
    <property type="entry name" value="S-adenosyl-L-methionine-dependent methyltransferases"/>
    <property type="match status" value="1"/>
</dbReference>
<dbReference type="EMBL" id="LUKE01000001">
    <property type="protein sequence ID" value="KYG67043.1"/>
    <property type="molecule type" value="Genomic_DNA"/>
</dbReference>
<evidence type="ECO:0000313" key="2">
    <source>
        <dbReference type="EMBL" id="KYG67043.1"/>
    </source>
</evidence>
<dbReference type="OrthoDB" id="5291830at2"/>
<proteinExistence type="predicted"/>
<dbReference type="Pfam" id="PF13847">
    <property type="entry name" value="Methyltransf_31"/>
    <property type="match status" value="1"/>
</dbReference>
<reference evidence="2 3" key="1">
    <citation type="submission" date="2016-03" db="EMBL/GenBank/DDBJ databases">
        <authorList>
            <person name="Ploux O."/>
        </authorList>
    </citation>
    <scope>NUCLEOTIDE SEQUENCE [LARGE SCALE GENOMIC DNA]</scope>
    <source>
        <strain evidence="2 3">R0</strain>
    </source>
</reference>
<dbReference type="AlphaFoldDB" id="A0A150WRB6"/>
<dbReference type="RefSeq" id="WP_061834620.1">
    <property type="nucleotide sequence ID" value="NZ_LUKE01000001.1"/>
</dbReference>
<dbReference type="Gene3D" id="3.40.50.150">
    <property type="entry name" value="Vaccinia Virus protein VP39"/>
    <property type="match status" value="1"/>
</dbReference>
<evidence type="ECO:0000313" key="3">
    <source>
        <dbReference type="Proteomes" id="UP000075320"/>
    </source>
</evidence>
<evidence type="ECO:0000259" key="1">
    <source>
        <dbReference type="Pfam" id="PF13847"/>
    </source>
</evidence>
<dbReference type="Proteomes" id="UP000075320">
    <property type="component" value="Unassembled WGS sequence"/>
</dbReference>
<accession>A0A150WRB6</accession>
<dbReference type="InterPro" id="IPR029063">
    <property type="entry name" value="SAM-dependent_MTases_sf"/>
</dbReference>
<keyword evidence="3" id="KW-1185">Reference proteome</keyword>
<gene>
    <name evidence="2" type="ORF">AZI86_08500</name>
</gene>
<sequence>MIDFKESDPYPLLAFDSYTYQEAKDHATLVDDWLGFDCEHAEGSVRPAAGPAPQTWSHLSTQSFQTPYLEIRGILDLLNPKSGEIIVDLGAAYGRMGFVLARHYPLTRFYGFEIESARVQEAQRVMSEHGIDPSSMVTMDLTRPTFKLPVANYYFIFDYGHEQDVRKTLQDLKEVARQHSIEVIARGRLSRALIHSDHPWLSEVNEPRHFAHFSIYRS</sequence>
<protein>
    <recommendedName>
        <fullName evidence="1">Methyltransferase domain-containing protein</fullName>
    </recommendedName>
</protein>
<name>A0A150WRB6_BDEBC</name>
<dbReference type="InterPro" id="IPR025714">
    <property type="entry name" value="Methyltranfer_dom"/>
</dbReference>